<accession>A0ABD3VHF1</accession>
<organism evidence="1 2">
    <name type="scientific">Sinanodonta woodiana</name>
    <name type="common">Chinese pond mussel</name>
    <name type="synonym">Anodonta woodiana</name>
    <dbReference type="NCBI Taxonomy" id="1069815"/>
    <lineage>
        <taxon>Eukaryota</taxon>
        <taxon>Metazoa</taxon>
        <taxon>Spiralia</taxon>
        <taxon>Lophotrochozoa</taxon>
        <taxon>Mollusca</taxon>
        <taxon>Bivalvia</taxon>
        <taxon>Autobranchia</taxon>
        <taxon>Heteroconchia</taxon>
        <taxon>Palaeoheterodonta</taxon>
        <taxon>Unionida</taxon>
        <taxon>Unionoidea</taxon>
        <taxon>Unionidae</taxon>
        <taxon>Unioninae</taxon>
        <taxon>Sinanodonta</taxon>
    </lineage>
</organism>
<gene>
    <name evidence="1" type="ORF">ACJMK2_007097</name>
</gene>
<name>A0ABD3VHF1_SINWO</name>
<keyword evidence="2" id="KW-1185">Reference proteome</keyword>
<evidence type="ECO:0000313" key="1">
    <source>
        <dbReference type="EMBL" id="KAL3861004.1"/>
    </source>
</evidence>
<reference evidence="1 2" key="1">
    <citation type="submission" date="2024-11" db="EMBL/GenBank/DDBJ databases">
        <title>Chromosome-level genome assembly of the freshwater bivalve Anodonta woodiana.</title>
        <authorList>
            <person name="Chen X."/>
        </authorList>
    </citation>
    <scope>NUCLEOTIDE SEQUENCE [LARGE SCALE GENOMIC DNA]</scope>
    <source>
        <strain evidence="1">MN2024</strain>
        <tissue evidence="1">Gills</tissue>
    </source>
</reference>
<evidence type="ECO:0000313" key="2">
    <source>
        <dbReference type="Proteomes" id="UP001634394"/>
    </source>
</evidence>
<protein>
    <submittedName>
        <fullName evidence="1">Uncharacterized protein</fullName>
    </submittedName>
</protein>
<dbReference type="AlphaFoldDB" id="A0ABD3VHF1"/>
<proteinExistence type="predicted"/>
<sequence length="535" mass="60445">MDYEIINITQQRGGKYLMEARFIFEVKKSINAAEMEMFVNLDKNMNNFDSRVTILPKESYSPMRHTNNRSITRETFALKLLDSHQGAQPTGFYRRNLPVPPETAASELILSSRVPVVYVDSWPTGDGVHYRMSGKCELSHQSELPANVLSINITLNKPTIQYQHLLADLLSSSREGTWYYVETKYGSYFPGMGHSFQVTYVGQTPPIGYCYTSLPGHRLKSSSPSQTLMLAEEPHPETFRVLNSASRLLTSTQTAVSISTHRVPVIFVDSWPTGDGVHYRMNGRCDCDLQSEIPPNYLNINITFNKPTIQYQHWIAEIQSAASDGSWYYVYNKYTSHPPVLSHSFQVTFAGKTPPTGYCYTSFRVSPLTAPMSSTSQPSTSSSTEKPHPWTYRELINSNRVPVVHVDSWPTGDGVRYRMNGKCDFILQSEIPANSLHINITFNKSTIHYQHWIAEITSSAADGSWYYVYNIYNTYPPVLSYAFQVTYAGRTPPTGYCFPLFHVVIPTPPTSLVSHPLESSASKDLHSNFFAMLNS</sequence>
<comment type="caution">
    <text evidence="1">The sequence shown here is derived from an EMBL/GenBank/DDBJ whole genome shotgun (WGS) entry which is preliminary data.</text>
</comment>
<feature type="non-terminal residue" evidence="1">
    <location>
        <position position="535"/>
    </location>
</feature>
<dbReference type="EMBL" id="JBJQND010000011">
    <property type="protein sequence ID" value="KAL3861004.1"/>
    <property type="molecule type" value="Genomic_DNA"/>
</dbReference>
<dbReference type="Proteomes" id="UP001634394">
    <property type="component" value="Unassembled WGS sequence"/>
</dbReference>